<keyword evidence="7 12" id="KW-0997">Cell inner membrane</keyword>
<proteinExistence type="inferred from homology"/>
<comment type="similarity">
    <text evidence="3 12">Belongs to the CcmD/CycX/HelD family.</text>
</comment>
<evidence type="ECO:0000256" key="12">
    <source>
        <dbReference type="RuleBase" id="RU363101"/>
    </source>
</evidence>
<evidence type="ECO:0000256" key="1">
    <source>
        <dbReference type="ARBA" id="ARBA00002442"/>
    </source>
</evidence>
<evidence type="ECO:0000313" key="13">
    <source>
        <dbReference type="EMBL" id="OGI57581.1"/>
    </source>
</evidence>
<evidence type="ECO:0000313" key="14">
    <source>
        <dbReference type="Proteomes" id="UP000177950"/>
    </source>
</evidence>
<organism evidence="13 14">
    <name type="scientific">Candidatus Muproteobacteria bacterium RBG_19FT_COMBO_61_10</name>
    <dbReference type="NCBI Taxonomy" id="1817761"/>
    <lineage>
        <taxon>Bacteria</taxon>
        <taxon>Pseudomonadati</taxon>
        <taxon>Pseudomonadota</taxon>
        <taxon>Candidatus Muproteobacteria</taxon>
    </lineage>
</organism>
<keyword evidence="10 12" id="KW-1133">Transmembrane helix</keyword>
<dbReference type="Proteomes" id="UP000177950">
    <property type="component" value="Unassembled WGS sequence"/>
</dbReference>
<evidence type="ECO:0000256" key="4">
    <source>
        <dbReference type="ARBA" id="ARBA00016461"/>
    </source>
</evidence>
<dbReference type="GO" id="GO:1903607">
    <property type="term" value="P:cytochrome c biosynthetic process"/>
    <property type="evidence" value="ECO:0007669"/>
    <property type="project" value="TreeGrafter"/>
</dbReference>
<evidence type="ECO:0000256" key="8">
    <source>
        <dbReference type="ARBA" id="ARBA00022692"/>
    </source>
</evidence>
<dbReference type="GO" id="GO:0015886">
    <property type="term" value="P:heme transport"/>
    <property type="evidence" value="ECO:0007669"/>
    <property type="project" value="InterPro"/>
</dbReference>
<comment type="subcellular location">
    <subcellularLocation>
        <location evidence="2 12">Cell inner membrane</location>
        <topology evidence="2 12">Single-pass membrane protein</topology>
    </subcellularLocation>
</comment>
<dbReference type="GO" id="GO:0017004">
    <property type="term" value="P:cytochrome complex assembly"/>
    <property type="evidence" value="ECO:0007669"/>
    <property type="project" value="UniProtKB-KW"/>
</dbReference>
<sequence>MNWSEFFAMGGYGLYVWGSYGCAALVLVGNVLSALHKHKTTLKMLRDYSRLDEAGTK</sequence>
<keyword evidence="9 12" id="KW-0201">Cytochrome c-type biogenesis</keyword>
<dbReference type="AlphaFoldDB" id="A0A1F6UJP3"/>
<dbReference type="InterPro" id="IPR007078">
    <property type="entry name" value="Haem_export_protD_CcmD"/>
</dbReference>
<evidence type="ECO:0000256" key="7">
    <source>
        <dbReference type="ARBA" id="ARBA00022519"/>
    </source>
</evidence>
<evidence type="ECO:0000256" key="9">
    <source>
        <dbReference type="ARBA" id="ARBA00022748"/>
    </source>
</evidence>
<dbReference type="GO" id="GO:0005886">
    <property type="term" value="C:plasma membrane"/>
    <property type="evidence" value="ECO:0007669"/>
    <property type="project" value="UniProtKB-SubCell"/>
</dbReference>
<dbReference type="InterPro" id="IPR052075">
    <property type="entry name" value="Heme_exporter_D"/>
</dbReference>
<dbReference type="PANTHER" id="PTHR37531:SF1">
    <property type="entry name" value="HEME EXPORTER PROTEIN D"/>
    <property type="match status" value="1"/>
</dbReference>
<evidence type="ECO:0000256" key="10">
    <source>
        <dbReference type="ARBA" id="ARBA00022989"/>
    </source>
</evidence>
<name>A0A1F6UJP3_9PROT</name>
<comment type="function">
    <text evidence="1 12">Required for the export of heme to the periplasm for the biogenesis of c-type cytochromes.</text>
</comment>
<dbReference type="EMBL" id="MFSV01000128">
    <property type="protein sequence ID" value="OGI57581.1"/>
    <property type="molecule type" value="Genomic_DNA"/>
</dbReference>
<evidence type="ECO:0000256" key="2">
    <source>
        <dbReference type="ARBA" id="ARBA00004377"/>
    </source>
</evidence>
<protein>
    <recommendedName>
        <fullName evidence="4 12">Heme exporter protein D</fullName>
    </recommendedName>
</protein>
<gene>
    <name evidence="13" type="ORF">A2V58_01900</name>
</gene>
<comment type="caution">
    <text evidence="13">The sequence shown here is derived from an EMBL/GenBank/DDBJ whole genome shotgun (WGS) entry which is preliminary data.</text>
</comment>
<dbReference type="PANTHER" id="PTHR37531">
    <property type="entry name" value="HEME EXPORTER PROTEIN D"/>
    <property type="match status" value="1"/>
</dbReference>
<feature type="transmembrane region" description="Helical" evidence="12">
    <location>
        <begin position="12"/>
        <end position="35"/>
    </location>
</feature>
<dbReference type="NCBIfam" id="TIGR03141">
    <property type="entry name" value="cytochro_ccmD"/>
    <property type="match status" value="1"/>
</dbReference>
<evidence type="ECO:0000256" key="5">
    <source>
        <dbReference type="ARBA" id="ARBA00022448"/>
    </source>
</evidence>
<keyword evidence="11 12" id="KW-0472">Membrane</keyword>
<evidence type="ECO:0000256" key="3">
    <source>
        <dbReference type="ARBA" id="ARBA00008741"/>
    </source>
</evidence>
<evidence type="ECO:0000256" key="6">
    <source>
        <dbReference type="ARBA" id="ARBA00022475"/>
    </source>
</evidence>
<reference evidence="13 14" key="1">
    <citation type="journal article" date="2016" name="Nat. Commun.">
        <title>Thousands of microbial genomes shed light on interconnected biogeochemical processes in an aquifer system.</title>
        <authorList>
            <person name="Anantharaman K."/>
            <person name="Brown C.T."/>
            <person name="Hug L.A."/>
            <person name="Sharon I."/>
            <person name="Castelle C.J."/>
            <person name="Probst A.J."/>
            <person name="Thomas B.C."/>
            <person name="Singh A."/>
            <person name="Wilkins M.J."/>
            <person name="Karaoz U."/>
            <person name="Brodie E.L."/>
            <person name="Williams K.H."/>
            <person name="Hubbard S.S."/>
            <person name="Banfield J.F."/>
        </authorList>
    </citation>
    <scope>NUCLEOTIDE SEQUENCE [LARGE SCALE GENOMIC DNA]</scope>
</reference>
<keyword evidence="6 12" id="KW-1003">Cell membrane</keyword>
<dbReference type="Pfam" id="PF04995">
    <property type="entry name" value="CcmD"/>
    <property type="match status" value="1"/>
</dbReference>
<evidence type="ECO:0000256" key="11">
    <source>
        <dbReference type="ARBA" id="ARBA00023136"/>
    </source>
</evidence>
<keyword evidence="8 12" id="KW-0812">Transmembrane</keyword>
<keyword evidence="5 12" id="KW-0813">Transport</keyword>
<accession>A0A1F6UJP3</accession>